<evidence type="ECO:0000256" key="5">
    <source>
        <dbReference type="SAM" id="Phobius"/>
    </source>
</evidence>
<feature type="transmembrane region" description="Helical" evidence="5">
    <location>
        <begin position="330"/>
        <end position="347"/>
    </location>
</feature>
<dbReference type="GO" id="GO:0016020">
    <property type="term" value="C:membrane"/>
    <property type="evidence" value="ECO:0007669"/>
    <property type="project" value="UniProtKB-SubCell"/>
</dbReference>
<dbReference type="Pfam" id="PF04932">
    <property type="entry name" value="Wzy_C"/>
    <property type="match status" value="1"/>
</dbReference>
<dbReference type="InterPro" id="IPR011990">
    <property type="entry name" value="TPR-like_helical_dom_sf"/>
</dbReference>
<accession>A0A6V6YU74</accession>
<keyword evidence="2 5" id="KW-0812">Transmembrane</keyword>
<sequence>MNHLSQSNILSKVCFLLSSLLFLSCLINFKIFIYSSFFNYFSFAIGSGVIFTIVLIWKYRTIKNSTGIKITLPFVLFLAWALFVFVQTGIAVQSKNYRIAILFVFLISFIILRKNQTIVFYRAVAFIAALQGIWCILQYLGKIPSENASFEVTGSFANPNVVAMYMALSLPALLYLCFKTSVLFLKNIHYLMLLTVCIGLFLLECRTALLGGAFSSGLFLIFYFDILKRYKIKYVLFGILAIGILCIPIARQLYFDKKDSADGRKLIWTITSQMILDSPVRGYGTGMFEKEYNLKQAKAIQEGKLNQKELKNASFVLMAYNDYLEQGIEGGIPAIVLFITMLISFLYPSKKNNDIVLESGANENLKIHYAAYAGFASFTLMAIFNFTIEAIPVMLLFCCYAGILCTSTNQKKLVELNIAPSRFKTVLLILICITVYITYSQLNQAKAHRQNKKAQEFLMAGNFEKAENLLLPLRETQQNSVSFCIIYGNLLYAQHKYGEALYQFNCAKKFSANPKLYDMSARCLLKLKDRTGAISNLYQLTTLSPKTMKYKFNLMQVLRTDKQIKLACMIARQIVNMQPVQRNELTEKYQKEANLFLKSCQNNTANSI</sequence>
<feature type="transmembrane region" description="Helical" evidence="5">
    <location>
        <begin position="12"/>
        <end position="34"/>
    </location>
</feature>
<feature type="transmembrane region" description="Helical" evidence="5">
    <location>
        <begin position="367"/>
        <end position="384"/>
    </location>
</feature>
<feature type="transmembrane region" description="Helical" evidence="5">
    <location>
        <begin position="40"/>
        <end position="59"/>
    </location>
</feature>
<evidence type="ECO:0000256" key="4">
    <source>
        <dbReference type="ARBA" id="ARBA00023136"/>
    </source>
</evidence>
<comment type="caution">
    <text evidence="7">The sequence shown here is derived from an EMBL/GenBank/DDBJ whole genome shotgun (WGS) entry which is preliminary data.</text>
</comment>
<feature type="transmembrane region" description="Helical" evidence="5">
    <location>
        <begin position="119"/>
        <end position="141"/>
    </location>
</feature>
<organism evidence="7 8">
    <name type="scientific">Flavobacterium chungangense</name>
    <dbReference type="NCBI Taxonomy" id="554283"/>
    <lineage>
        <taxon>Bacteria</taxon>
        <taxon>Pseudomonadati</taxon>
        <taxon>Bacteroidota</taxon>
        <taxon>Flavobacteriia</taxon>
        <taxon>Flavobacteriales</taxon>
        <taxon>Flavobacteriaceae</taxon>
        <taxon>Flavobacterium</taxon>
    </lineage>
</organism>
<dbReference type="AlphaFoldDB" id="A0A6V6YU74"/>
<dbReference type="EMBL" id="CAIJDO010000086">
    <property type="protein sequence ID" value="CAD0002242.1"/>
    <property type="molecule type" value="Genomic_DNA"/>
</dbReference>
<feature type="transmembrane region" description="Helical" evidence="5">
    <location>
        <begin position="421"/>
        <end position="439"/>
    </location>
</feature>
<reference evidence="7 8" key="1">
    <citation type="submission" date="2020-06" db="EMBL/GenBank/DDBJ databases">
        <authorList>
            <person name="Criscuolo A."/>
        </authorList>
    </citation>
    <scope>NUCLEOTIDE SEQUENCE [LARGE SCALE GENOMIC DNA]</scope>
    <source>
        <strain evidence="8">CIP 110025</strain>
    </source>
</reference>
<keyword evidence="3 5" id="KW-1133">Transmembrane helix</keyword>
<dbReference type="InterPro" id="IPR007016">
    <property type="entry name" value="O-antigen_ligase-rel_domated"/>
</dbReference>
<dbReference type="SUPFAM" id="SSF48452">
    <property type="entry name" value="TPR-like"/>
    <property type="match status" value="1"/>
</dbReference>
<feature type="domain" description="O-antigen ligase-related" evidence="6">
    <location>
        <begin position="192"/>
        <end position="339"/>
    </location>
</feature>
<evidence type="ECO:0000256" key="3">
    <source>
        <dbReference type="ARBA" id="ARBA00022989"/>
    </source>
</evidence>
<feature type="transmembrane region" description="Helical" evidence="5">
    <location>
        <begin position="161"/>
        <end position="178"/>
    </location>
</feature>
<feature type="transmembrane region" description="Helical" evidence="5">
    <location>
        <begin position="71"/>
        <end position="90"/>
    </location>
</feature>
<dbReference type="Proteomes" id="UP000556700">
    <property type="component" value="Unassembled WGS sequence"/>
</dbReference>
<feature type="transmembrane region" description="Helical" evidence="5">
    <location>
        <begin position="96"/>
        <end position="112"/>
    </location>
</feature>
<name>A0A6V6YU74_9FLAO</name>
<proteinExistence type="predicted"/>
<evidence type="ECO:0000313" key="7">
    <source>
        <dbReference type="EMBL" id="CAD0002242.1"/>
    </source>
</evidence>
<keyword evidence="4 5" id="KW-0472">Membrane</keyword>
<evidence type="ECO:0000313" key="8">
    <source>
        <dbReference type="Proteomes" id="UP000556700"/>
    </source>
</evidence>
<gene>
    <name evidence="7" type="ORF">FLACHUCJ7_00903</name>
</gene>
<evidence type="ECO:0000259" key="6">
    <source>
        <dbReference type="Pfam" id="PF04932"/>
    </source>
</evidence>
<protein>
    <recommendedName>
        <fullName evidence="6">O-antigen ligase-related domain-containing protein</fullName>
    </recommendedName>
</protein>
<feature type="transmembrane region" description="Helical" evidence="5">
    <location>
        <begin position="209"/>
        <end position="227"/>
    </location>
</feature>
<dbReference type="Gene3D" id="1.25.40.10">
    <property type="entry name" value="Tetratricopeptide repeat domain"/>
    <property type="match status" value="1"/>
</dbReference>
<comment type="subcellular location">
    <subcellularLocation>
        <location evidence="1">Membrane</location>
        <topology evidence="1">Multi-pass membrane protein</topology>
    </subcellularLocation>
</comment>
<feature type="transmembrane region" description="Helical" evidence="5">
    <location>
        <begin position="187"/>
        <end position="203"/>
    </location>
</feature>
<dbReference type="PANTHER" id="PTHR37422">
    <property type="entry name" value="TEICHURONIC ACID BIOSYNTHESIS PROTEIN TUAE"/>
    <property type="match status" value="1"/>
</dbReference>
<feature type="transmembrane region" description="Helical" evidence="5">
    <location>
        <begin position="234"/>
        <end position="254"/>
    </location>
</feature>
<keyword evidence="8" id="KW-1185">Reference proteome</keyword>
<evidence type="ECO:0000256" key="2">
    <source>
        <dbReference type="ARBA" id="ARBA00022692"/>
    </source>
</evidence>
<evidence type="ECO:0000256" key="1">
    <source>
        <dbReference type="ARBA" id="ARBA00004141"/>
    </source>
</evidence>
<dbReference type="InterPro" id="IPR051533">
    <property type="entry name" value="WaaL-like"/>
</dbReference>
<dbReference type="PANTHER" id="PTHR37422:SF13">
    <property type="entry name" value="LIPOPOLYSACCHARIDE BIOSYNTHESIS PROTEIN PA4999-RELATED"/>
    <property type="match status" value="1"/>
</dbReference>